<evidence type="ECO:0000313" key="1">
    <source>
        <dbReference type="EMBL" id="CAB4908767.1"/>
    </source>
</evidence>
<proteinExistence type="predicted"/>
<reference evidence="1" key="1">
    <citation type="submission" date="2020-05" db="EMBL/GenBank/DDBJ databases">
        <authorList>
            <person name="Chiriac C."/>
            <person name="Salcher M."/>
            <person name="Ghai R."/>
            <person name="Kavagutti S V."/>
        </authorList>
    </citation>
    <scope>NUCLEOTIDE SEQUENCE</scope>
</reference>
<organism evidence="1">
    <name type="scientific">freshwater metagenome</name>
    <dbReference type="NCBI Taxonomy" id="449393"/>
    <lineage>
        <taxon>unclassified sequences</taxon>
        <taxon>metagenomes</taxon>
        <taxon>ecological metagenomes</taxon>
    </lineage>
</organism>
<sequence>MSRSVLHPFQPRTCQSRSAYIRFLPTKKCFITPKPFLLSGHARPPHQALRRRSDGWHTVCSTLTFEQMALMHSLPVQLVPARANCFAALWPHSHFTTALNDSPFCSSTTKAAQRSADSLCYRTLWVLLLTFLHNSPCVHLSLCVLSFAIERSSWLGSESQRSPRPQRTTRSRFHQHLSSWLMSSQLWRVSFLILLMA</sequence>
<dbReference type="EMBL" id="CAFBMG010000109">
    <property type="protein sequence ID" value="CAB4908767.1"/>
    <property type="molecule type" value="Genomic_DNA"/>
</dbReference>
<name>A0A6J7GK24_9ZZZZ</name>
<protein>
    <submittedName>
        <fullName evidence="1">Unannotated protein</fullName>
    </submittedName>
</protein>
<accession>A0A6J7GK24</accession>
<dbReference type="AlphaFoldDB" id="A0A6J7GK24"/>
<gene>
    <name evidence="1" type="ORF">UFOPK3519_01273</name>
</gene>